<dbReference type="FunFam" id="3.40.50.300:FF:000326">
    <property type="entry name" value="P-loop containing nucleoside triphosphate hydrolase"/>
    <property type="match status" value="1"/>
</dbReference>
<dbReference type="PANTHER" id="PTHR43788:SF16">
    <property type="entry name" value="HELICASE WITH ZINC FINGER 2"/>
    <property type="match status" value="1"/>
</dbReference>
<dbReference type="SUPFAM" id="SSF52540">
    <property type="entry name" value="P-loop containing nucleoside triphosphate hydrolases"/>
    <property type="match status" value="1"/>
</dbReference>
<dbReference type="CDD" id="cd18808">
    <property type="entry name" value="SF1_C_Upf1"/>
    <property type="match status" value="1"/>
</dbReference>
<name>A0A914WH65_9BILA</name>
<dbReference type="InterPro" id="IPR050534">
    <property type="entry name" value="Coronavir_polyprotein_1ab"/>
</dbReference>
<dbReference type="GO" id="GO:0016787">
    <property type="term" value="F:hydrolase activity"/>
    <property type="evidence" value="ECO:0007669"/>
    <property type="project" value="UniProtKB-KW"/>
</dbReference>
<evidence type="ECO:0000259" key="7">
    <source>
        <dbReference type="SMART" id="SM00382"/>
    </source>
</evidence>
<dbReference type="GO" id="GO:0005694">
    <property type="term" value="C:chromosome"/>
    <property type="evidence" value="ECO:0007669"/>
    <property type="project" value="UniProtKB-ARBA"/>
</dbReference>
<evidence type="ECO:0000313" key="9">
    <source>
        <dbReference type="WBParaSite" id="PSAMB.scaffold4092size15730.g23399.t1"/>
    </source>
</evidence>
<keyword evidence="3" id="KW-0378">Hydrolase</keyword>
<dbReference type="SMART" id="SM00382">
    <property type="entry name" value="AAA"/>
    <property type="match status" value="1"/>
</dbReference>
<reference evidence="9" key="1">
    <citation type="submission" date="2022-11" db="UniProtKB">
        <authorList>
            <consortium name="WormBaseParasite"/>
        </authorList>
    </citation>
    <scope>IDENTIFICATION</scope>
</reference>
<evidence type="ECO:0000256" key="1">
    <source>
        <dbReference type="ARBA" id="ARBA00007913"/>
    </source>
</evidence>
<accession>A0A914WH65</accession>
<keyword evidence="2" id="KW-0547">Nucleotide-binding</keyword>
<feature type="domain" description="AAA+ ATPase" evidence="7">
    <location>
        <begin position="333"/>
        <end position="651"/>
    </location>
</feature>
<evidence type="ECO:0000256" key="5">
    <source>
        <dbReference type="ARBA" id="ARBA00022840"/>
    </source>
</evidence>
<dbReference type="InterPro" id="IPR041679">
    <property type="entry name" value="DNA2/NAM7-like_C"/>
</dbReference>
<keyword evidence="8" id="KW-1185">Reference proteome</keyword>
<comment type="similarity">
    <text evidence="1">Belongs to the DNA2/NAM7 helicase family.</text>
</comment>
<organism evidence="8 9">
    <name type="scientific">Plectus sambesii</name>
    <dbReference type="NCBI Taxonomy" id="2011161"/>
    <lineage>
        <taxon>Eukaryota</taxon>
        <taxon>Metazoa</taxon>
        <taxon>Ecdysozoa</taxon>
        <taxon>Nematoda</taxon>
        <taxon>Chromadorea</taxon>
        <taxon>Plectida</taxon>
        <taxon>Plectina</taxon>
        <taxon>Plectoidea</taxon>
        <taxon>Plectidae</taxon>
        <taxon>Plectus</taxon>
    </lineage>
</organism>
<dbReference type="Proteomes" id="UP000887566">
    <property type="component" value="Unplaced"/>
</dbReference>
<evidence type="ECO:0000256" key="6">
    <source>
        <dbReference type="SAM" id="MobiDB-lite"/>
    </source>
</evidence>
<feature type="compositionally biased region" description="Basic and acidic residues" evidence="6">
    <location>
        <begin position="794"/>
        <end position="805"/>
    </location>
</feature>
<feature type="region of interest" description="Disordered" evidence="6">
    <location>
        <begin position="794"/>
        <end position="818"/>
    </location>
</feature>
<dbReference type="GO" id="GO:0005524">
    <property type="term" value="F:ATP binding"/>
    <property type="evidence" value="ECO:0007669"/>
    <property type="project" value="UniProtKB-KW"/>
</dbReference>
<evidence type="ECO:0000256" key="3">
    <source>
        <dbReference type="ARBA" id="ARBA00022801"/>
    </source>
</evidence>
<keyword evidence="4" id="KW-0347">Helicase</keyword>
<dbReference type="InterPro" id="IPR041677">
    <property type="entry name" value="DNA2/NAM7_AAA_11"/>
</dbReference>
<evidence type="ECO:0000256" key="2">
    <source>
        <dbReference type="ARBA" id="ARBA00022741"/>
    </source>
</evidence>
<evidence type="ECO:0000313" key="8">
    <source>
        <dbReference type="Proteomes" id="UP000887566"/>
    </source>
</evidence>
<feature type="compositionally biased region" description="Basic and acidic residues" evidence="6">
    <location>
        <begin position="53"/>
        <end position="77"/>
    </location>
</feature>
<dbReference type="Pfam" id="PF13086">
    <property type="entry name" value="AAA_11"/>
    <property type="match status" value="1"/>
</dbReference>
<dbReference type="InterPro" id="IPR027417">
    <property type="entry name" value="P-loop_NTPase"/>
</dbReference>
<feature type="region of interest" description="Disordered" evidence="6">
    <location>
        <begin position="50"/>
        <end position="92"/>
    </location>
</feature>
<dbReference type="InterPro" id="IPR047187">
    <property type="entry name" value="SF1_C_Upf1"/>
</dbReference>
<sequence>MIGLNVLRQLKSLTEPCRSTARALQCASLRLPSSYEVGRPQRFYFSSLPSSKRTRELRNEEKEVDKDKHSEKAKSKSDVGGNRSSRPVPKDLKLLKATVPNVRKKPSNSARGEIKKSEEAVVSLPPDFEDKLRSWPNLLKCEMQQEVDRIDALMKSGPLEELVASGAVIGHLTFHSDEWYVGLKRLLRFRLPKNRSFPQTSLTPGSPVCISDAENHLVPLCEAILVSVKQKTVTVFIAADKFSNIEQALSDRRRTWVVSPSKANPSLERLLDWSNLAAKSENKKGLGVGVDLLLYAYRAKMMHFVAADDMPRKFFYNLNEPQKKAVAAALNPKRPLVAIQGPPGTGKTLVVAEIIRQCVRERKRVLVCAASNVAVDNILMRVKDDVPLVRLGIASNETAQQFSIDDELNCGKYAGDLQLKYKQLMHLRFAVADIDEREKDEKIKRCLQEIRKIEQQAKKDIVEEKLVFFSTLTSSMMNILSVHRLSPDLVIIDEAAQAMEVSSWIPILTGSRCVLTGDHCQLPPVVLSQQAQEGGLGVSLMQRLSTEFKPISQMLTVQHRMHEKIMKWSSEYFYDGKLEAAESVKSVTLSQISQVPSGSVQDQPLLLIDTAGRDDMREQTSSFAESIGNPGEARLAAIYLQKLIDFGVKQTDIGIITPYALQAALIKELVSDRYPQVMVNTVDSFQGQEKEAIILSMVRSNERPNNQSKVGFLADDRRINVSVTRAKKHLVVIADSATVTIAKPIASLLGVIRRDGTVQDASDYDEDVRRFNLSAASIERVWTKAVNNTTKRMDAGDEQRVESLVKDGPPVAEPKRFR</sequence>
<dbReference type="PANTHER" id="PTHR43788">
    <property type="entry name" value="DNA2/NAM7 HELICASE FAMILY MEMBER"/>
    <property type="match status" value="1"/>
</dbReference>
<evidence type="ECO:0000256" key="4">
    <source>
        <dbReference type="ARBA" id="ARBA00022806"/>
    </source>
</evidence>
<dbReference type="Gene3D" id="3.40.50.300">
    <property type="entry name" value="P-loop containing nucleotide triphosphate hydrolases"/>
    <property type="match status" value="2"/>
</dbReference>
<dbReference type="Pfam" id="PF13087">
    <property type="entry name" value="AAA_12"/>
    <property type="match status" value="1"/>
</dbReference>
<dbReference type="WBParaSite" id="PSAMB.scaffold4092size15730.g23399.t1">
    <property type="protein sequence ID" value="PSAMB.scaffold4092size15730.g23399.t1"/>
    <property type="gene ID" value="PSAMB.scaffold4092size15730.g23399"/>
</dbReference>
<dbReference type="Gene3D" id="2.40.30.270">
    <property type="match status" value="1"/>
</dbReference>
<protein>
    <submittedName>
        <fullName evidence="9">AAA+ ATPase domain-containing protein</fullName>
    </submittedName>
</protein>
<proteinExistence type="inferred from homology"/>
<dbReference type="InterPro" id="IPR003593">
    <property type="entry name" value="AAA+_ATPase"/>
</dbReference>
<dbReference type="AlphaFoldDB" id="A0A914WH65"/>
<dbReference type="GO" id="GO:0043139">
    <property type="term" value="F:5'-3' DNA helicase activity"/>
    <property type="evidence" value="ECO:0007669"/>
    <property type="project" value="TreeGrafter"/>
</dbReference>
<keyword evidence="5" id="KW-0067">ATP-binding</keyword>